<accession>A0ABU4LLE7</accession>
<evidence type="ECO:0008006" key="4">
    <source>
        <dbReference type="Google" id="ProtNLM"/>
    </source>
</evidence>
<evidence type="ECO:0000313" key="3">
    <source>
        <dbReference type="Proteomes" id="UP001271723"/>
    </source>
</evidence>
<keyword evidence="3" id="KW-1185">Reference proteome</keyword>
<dbReference type="Proteomes" id="UP001271723">
    <property type="component" value="Unassembled WGS sequence"/>
</dbReference>
<keyword evidence="1" id="KW-0175">Coiled coil</keyword>
<feature type="coiled-coil region" evidence="1">
    <location>
        <begin position="170"/>
        <end position="197"/>
    </location>
</feature>
<evidence type="ECO:0000313" key="2">
    <source>
        <dbReference type="EMBL" id="MDX2916080.1"/>
    </source>
</evidence>
<proteinExistence type="predicted"/>
<organism evidence="2 3">
    <name type="scientific">Streptomyces griseiscabiei</name>
    <dbReference type="NCBI Taxonomy" id="2993540"/>
    <lineage>
        <taxon>Bacteria</taxon>
        <taxon>Bacillati</taxon>
        <taxon>Actinomycetota</taxon>
        <taxon>Actinomycetes</taxon>
        <taxon>Kitasatosporales</taxon>
        <taxon>Streptomycetaceae</taxon>
        <taxon>Streptomyces</taxon>
    </lineage>
</organism>
<dbReference type="EMBL" id="JARAVY010000038">
    <property type="protein sequence ID" value="MDX2916080.1"/>
    <property type="molecule type" value="Genomic_DNA"/>
</dbReference>
<sequence length="418" mass="46415">MTTRPITRRDDVHVPGMGTLAMRVTTLEHGHVRYTVRGPHVRGSFVVIPEVLHDRSVLPSTVRVQFGDDSEPGEDDLSFYSTHRPDEPVVYNVRLHGWTEHIDPDSPPSGYFLGRNATCLRDNRTHRELSFGVRRRTEAVVRALVRHWAALPHRADLGMAAVRPEAEALAAHEAKEAQALEDQITELQAQRKAVRDRLNAVLGVLRRRLRPVRPADPSPVKVPIVDAKGQPLGVLAIREVAVNEVVPGTVVYEATGAHVHGRFTVGRDRFRPLPLPAGVRVTYGHLRSTSPYPSEQEHEPTVHGVRITGLWDHERADGISTSAPARLPASASSGIRAGMSASRATERRASAVLRALALRYLDRPDAAALQLAAAKSEAPRELTRCREQLAQLKAQQRECETQAFRHRTREAQYRALGR</sequence>
<name>A0ABU4LLE7_9ACTN</name>
<dbReference type="RefSeq" id="WP_234374017.1">
    <property type="nucleotide sequence ID" value="NZ_JAGJBZ010000005.1"/>
</dbReference>
<evidence type="ECO:0000256" key="1">
    <source>
        <dbReference type="SAM" id="Coils"/>
    </source>
</evidence>
<reference evidence="2 3" key="1">
    <citation type="journal article" date="2023" name="Microb. Genom.">
        <title>Mesoterricola silvestris gen. nov., sp. nov., Mesoterricola sediminis sp. nov., Geothrix oryzae sp. nov., Geothrix edaphica sp. nov., Geothrix rubra sp. nov., and Geothrix limicola sp. nov., six novel members of Acidobacteriota isolated from soils.</title>
        <authorList>
            <person name="Weisberg A.J."/>
            <person name="Pearce E."/>
            <person name="Kramer C.G."/>
            <person name="Chang J.H."/>
            <person name="Clarke C.R."/>
        </authorList>
    </citation>
    <scope>NUCLEOTIDE SEQUENCE [LARGE SCALE GENOMIC DNA]</scope>
    <source>
        <strain evidence="2 3">NRRL_B-2795</strain>
    </source>
</reference>
<comment type="caution">
    <text evidence="2">The sequence shown here is derived from an EMBL/GenBank/DDBJ whole genome shotgun (WGS) entry which is preliminary data.</text>
</comment>
<gene>
    <name evidence="2" type="ORF">PV517_46365</name>
</gene>
<protein>
    <recommendedName>
        <fullName evidence="4">PE-PGRS family protein</fullName>
    </recommendedName>
</protein>